<organism evidence="1">
    <name type="scientific">Tomelloso virus</name>
    <dbReference type="NCBI Taxonomy" id="2053981"/>
    <lineage>
        <taxon>Viruses</taxon>
        <taxon>Viruses incertae sedis</taxon>
        <taxon>Naldaviricetes</taxon>
        <taxon>Lefavirales</taxon>
        <taxon>Nudiviridae</taxon>
        <taxon>Alphanudivirus</taxon>
        <taxon>Alphanudivirus alterdromelanogasteris</taxon>
    </lineage>
</organism>
<protein>
    <submittedName>
        <fullName evidence="1">GrBNV gp37-like protein</fullName>
    </submittedName>
</protein>
<reference evidence="1" key="1">
    <citation type="journal article" date="2021" name="Virus">
        <title>The discovery, distribution and diversity of DNA viruses associated with Drosophila melanogaster in Europe.</title>
        <authorList>
            <person name="Wallace M.A."/>
            <person name="Coffman K.A."/>
            <person name="Gilbert C."/>
            <person name="Ravindran S."/>
            <person name="Albery G.F."/>
            <person name="Abbott J."/>
            <person name="Argyridou E."/>
            <person name="Bellosta P."/>
            <person name="Betancourt A.J."/>
            <person name="Colinet H."/>
            <person name="Eric K."/>
            <person name="Glaser-Schmitt A."/>
            <person name="Grath S."/>
            <person name="Jelic M."/>
            <person name="Kankare M."/>
            <person name="Kozeretska I."/>
            <person name="Loeschcke V."/>
            <person name="Montchamp-Moreau C."/>
            <person name="Ometto L."/>
            <person name="Onder B.S."/>
            <person name="Orengo D.J."/>
            <person name="Parsch J."/>
            <person name="Pascual M."/>
            <person name="Patenkovic A."/>
            <person name="Puerma E."/>
            <person name="Ritchie M.G."/>
            <person name="Rota-Stabelli O."/>
            <person name="Schou M.F."/>
            <person name="Serga S.V."/>
            <person name="Stamenkovic-Radak M."/>
            <person name="Tanaskovic M."/>
            <person name="Veselinovic M.S."/>
            <person name="Vieira J."/>
            <person name="Vieira C.P."/>
            <person name="Kapun M."/>
            <person name="Flatt T."/>
            <person name="Gonzalez J."/>
            <person name="Staubach F."/>
            <person name="Obbard D.J."/>
        </authorList>
    </citation>
    <scope>NUCLEOTIDE SEQUENCE</scope>
    <source>
        <strain evidence="1">DrosEU28 Tomelloso 2015</strain>
    </source>
</reference>
<evidence type="ECO:0000313" key="2">
    <source>
        <dbReference type="Proteomes" id="UP000289333"/>
    </source>
</evidence>
<dbReference type="EMBL" id="KY457233">
    <property type="protein sequence ID" value="ATY70187.1"/>
    <property type="molecule type" value="Genomic_DNA"/>
</dbReference>
<dbReference type="OrthoDB" id="5189at10239"/>
<proteinExistence type="predicted"/>
<evidence type="ECO:0000313" key="1">
    <source>
        <dbReference type="EMBL" id="ATY70187.1"/>
    </source>
</evidence>
<name>A0A2H4T2N8_9VIRU</name>
<dbReference type="KEGG" id="vg:41701368"/>
<dbReference type="GeneID" id="41701368"/>
<keyword evidence="2" id="KW-1185">Reference proteome</keyword>
<sequence>MSTEPTIVNDVPEMVNDFVFEGAIADASPEIAETPTFELSEMIEREKAKTMELLNPTPAVSRKRKVTSVPTVPLLSFINIVQDIYNEMSYDRVAKKMQCKRNIKAYVDENVDAEAKRLRNNDSIVKTDVASYPIEFKQKAYNRVVNTVIGYLESCSMQCLFPKEALKFFLATYSQFITPNDFVNTNAVVKTERRSKNTTTLGSGAILQEYTKGFDIFISSMTRSDHNDIRALKFIVENKISIPHEIYEIASVVNFTSPMYNVDQKSENRPNYTQIVMSNAKHVYLLITADILLCFDGNQFVTPPTNIEREFTMHVRKTLLKNPDEYVLLEVVFATKSRIIDILQCNVAGDREIPTKYSDRLEMIQRILPNAASMMLKPSSNSQLSGLDVSYIQKPNVGFEPCYIYHKSHLIAAAVGISEKTVALAFLEDNSSLVVKSKVSISGPITCCISSMAMSTSNEPTILVKDKEYKIVGDLNGVSLFKSAIFVELRDGNRLGSLSNLMISKSSEYKPIVVRRETSTLMKDIDMRINNGDNEFVLSVLKTISHAPFTMTDELRTVVRQLIEPNTSISFDDYNNMK</sequence>
<dbReference type="RefSeq" id="YP_009553458.1">
    <property type="nucleotide sequence ID" value="NC_040789.1"/>
</dbReference>
<dbReference type="Proteomes" id="UP000289333">
    <property type="component" value="Segment"/>
</dbReference>
<accession>A0A2H4T2N8</accession>